<name>A0A452E4B8_CAPHI</name>
<dbReference type="SUPFAM" id="SSF52047">
    <property type="entry name" value="RNI-like"/>
    <property type="match status" value="1"/>
</dbReference>
<dbReference type="Proteomes" id="UP000291000">
    <property type="component" value="Unassembled WGS sequence"/>
</dbReference>
<dbReference type="Ensembl" id="ENSCHIT00000014588.1">
    <property type="protein sequence ID" value="ENSCHIP00000006855.1"/>
    <property type="gene ID" value="ENSCHIG00000010555.1"/>
</dbReference>
<dbReference type="GO" id="GO:0005737">
    <property type="term" value="C:cytoplasm"/>
    <property type="evidence" value="ECO:0007669"/>
    <property type="project" value="TreeGrafter"/>
</dbReference>
<dbReference type="PANTHER" id="PTHR14224:SF24">
    <property type="entry name" value="MELANOMA ANTIGEN PREFERENTIALLY EXPRESSED IN TUMORS"/>
    <property type="match status" value="1"/>
</dbReference>
<dbReference type="PANTHER" id="PTHR14224">
    <property type="entry name" value="SIMILAR TO PREFERENTIALLY EXPRESSED ANTIGEN IN MELANOMA-LIKE 3"/>
    <property type="match status" value="1"/>
</dbReference>
<sequence>MNAQSPTLTPVASQSLLWNEALAIVVLEELPMELFLLLYGSLCQDIHPGAGLSIPCLPQGSLMKDHQPHLVTFQAAVNSLDLLLLQVLDMRWNAPQDFWTLWYGIKVSICLLLEPELNRYRVETQQARAPGKVLVDLCLKKDTLDETLSCLLKKAYLLHLHCQKLSIFAMPMKSIKSILNVVKLDSVQDLEVNCTWKLATLGRYMPHLGWMGNLLWLLLQLTTQFLNLPNLQELYMDSISFLEGHMHQVLRCLKTPLETLSITNCLISESDLTYLFVSLLKDLGLSGVHLRSLSLEPLQVLIERTLATLQDLDPDNCCSQLATFSFFSSPISMAMLESLLHHTMGLSKLSHMLYPAHDSHSNMDCSSTNPCPHCSDQITYDTEPILCHHHMHT</sequence>
<protein>
    <recommendedName>
        <fullName evidence="5">Preferentially expressed antigen in melanoma</fullName>
    </recommendedName>
</protein>
<keyword evidence="4" id="KW-1185">Reference proteome</keyword>
<dbReference type="InterPro" id="IPR050694">
    <property type="entry name" value="LRRC14/PRAME"/>
</dbReference>
<reference evidence="4" key="1">
    <citation type="submission" date="2016-04" db="EMBL/GenBank/DDBJ databases">
        <title>Polished mammalian reference genomes with single-molecule sequencing and chromosome conformation capture applied to the Capra hircus genome.</title>
        <authorList>
            <person name="Bickhart D.M."/>
            <person name="Koren S."/>
            <person name="Rosen B."/>
            <person name="Hastie A."/>
            <person name="Liachko I."/>
            <person name="Sullivan S.T."/>
            <person name="Burton J."/>
            <person name="Sayre B.L."/>
            <person name="Huson H.J."/>
            <person name="Lee J."/>
            <person name="Lam E."/>
            <person name="Kelley C.M."/>
            <person name="Hutchison J.L."/>
            <person name="Zhou Y."/>
            <person name="Sun J."/>
            <person name="Crisa A."/>
            <person name="Schwartz J.C."/>
            <person name="Hammond J.A."/>
            <person name="Schroeder S.G."/>
            <person name="Liu G.E."/>
            <person name="Dunham M."/>
            <person name="Shendure J."/>
            <person name="Sonstegard T.S."/>
            <person name="Phillippy A.M."/>
            <person name="Van Tassell C.P."/>
            <person name="Smith T.P."/>
        </authorList>
    </citation>
    <scope>NUCLEOTIDE SEQUENCE [LARGE SCALE GENOMIC DNA]</scope>
</reference>
<keyword evidence="2" id="KW-0677">Repeat</keyword>
<evidence type="ECO:0000256" key="2">
    <source>
        <dbReference type="ARBA" id="ARBA00022737"/>
    </source>
</evidence>
<reference evidence="3" key="2">
    <citation type="submission" date="2025-08" db="UniProtKB">
        <authorList>
            <consortium name="Ensembl"/>
        </authorList>
    </citation>
    <scope>IDENTIFICATION</scope>
</reference>
<dbReference type="STRING" id="9925.ENSCHIP00000006855"/>
<proteinExistence type="predicted"/>
<accession>A0A452E4B8</accession>
<organism evidence="3 4">
    <name type="scientific">Capra hircus</name>
    <name type="common">Goat</name>
    <dbReference type="NCBI Taxonomy" id="9925"/>
    <lineage>
        <taxon>Eukaryota</taxon>
        <taxon>Metazoa</taxon>
        <taxon>Chordata</taxon>
        <taxon>Craniata</taxon>
        <taxon>Vertebrata</taxon>
        <taxon>Euteleostomi</taxon>
        <taxon>Mammalia</taxon>
        <taxon>Eutheria</taxon>
        <taxon>Laurasiatheria</taxon>
        <taxon>Artiodactyla</taxon>
        <taxon>Ruminantia</taxon>
        <taxon>Pecora</taxon>
        <taxon>Bovidae</taxon>
        <taxon>Caprinae</taxon>
        <taxon>Capra</taxon>
    </lineage>
</organism>
<dbReference type="GeneTree" id="ENSGT01030000234531"/>
<evidence type="ECO:0000256" key="1">
    <source>
        <dbReference type="ARBA" id="ARBA00022614"/>
    </source>
</evidence>
<evidence type="ECO:0000313" key="3">
    <source>
        <dbReference type="Ensembl" id="ENSCHIP00000006855.1"/>
    </source>
</evidence>
<evidence type="ECO:0008006" key="5">
    <source>
        <dbReference type="Google" id="ProtNLM"/>
    </source>
</evidence>
<evidence type="ECO:0000313" key="4">
    <source>
        <dbReference type="Proteomes" id="UP000291000"/>
    </source>
</evidence>
<keyword evidence="1" id="KW-0433">Leucine-rich repeat</keyword>
<reference evidence="3" key="3">
    <citation type="submission" date="2025-09" db="UniProtKB">
        <authorList>
            <consortium name="Ensembl"/>
        </authorList>
    </citation>
    <scope>IDENTIFICATION</scope>
</reference>
<dbReference type="AlphaFoldDB" id="A0A452E4B8"/>